<dbReference type="GeneID" id="63724962"/>
<dbReference type="AlphaFoldDB" id="A0A1L9P373"/>
<evidence type="ECO:0000313" key="2">
    <source>
        <dbReference type="EMBL" id="OJI95951.1"/>
    </source>
</evidence>
<organism evidence="2 3">
    <name type="scientific">Aspergillus versicolor CBS 583.65</name>
    <dbReference type="NCBI Taxonomy" id="1036611"/>
    <lineage>
        <taxon>Eukaryota</taxon>
        <taxon>Fungi</taxon>
        <taxon>Dikarya</taxon>
        <taxon>Ascomycota</taxon>
        <taxon>Pezizomycotina</taxon>
        <taxon>Eurotiomycetes</taxon>
        <taxon>Eurotiomycetidae</taxon>
        <taxon>Eurotiales</taxon>
        <taxon>Aspergillaceae</taxon>
        <taxon>Aspergillus</taxon>
        <taxon>Aspergillus subgen. Nidulantes</taxon>
    </lineage>
</organism>
<dbReference type="RefSeq" id="XP_040661714.1">
    <property type="nucleotide sequence ID" value="XM_040809451.1"/>
</dbReference>
<keyword evidence="1" id="KW-1133">Transmembrane helix</keyword>
<reference evidence="3" key="1">
    <citation type="journal article" date="2017" name="Genome Biol.">
        <title>Comparative genomics reveals high biological diversity and specific adaptations in the industrially and medically important fungal genus Aspergillus.</title>
        <authorList>
            <person name="de Vries R.P."/>
            <person name="Riley R."/>
            <person name="Wiebenga A."/>
            <person name="Aguilar-Osorio G."/>
            <person name="Amillis S."/>
            <person name="Uchima C.A."/>
            <person name="Anderluh G."/>
            <person name="Asadollahi M."/>
            <person name="Askin M."/>
            <person name="Barry K."/>
            <person name="Battaglia E."/>
            <person name="Bayram O."/>
            <person name="Benocci T."/>
            <person name="Braus-Stromeyer S.A."/>
            <person name="Caldana C."/>
            <person name="Canovas D."/>
            <person name="Cerqueira G.C."/>
            <person name="Chen F."/>
            <person name="Chen W."/>
            <person name="Choi C."/>
            <person name="Clum A."/>
            <person name="Dos Santos R.A."/>
            <person name="Damasio A.R."/>
            <person name="Diallinas G."/>
            <person name="Emri T."/>
            <person name="Fekete E."/>
            <person name="Flipphi M."/>
            <person name="Freyberg S."/>
            <person name="Gallo A."/>
            <person name="Gournas C."/>
            <person name="Habgood R."/>
            <person name="Hainaut M."/>
            <person name="Harispe M.L."/>
            <person name="Henrissat B."/>
            <person name="Hilden K.S."/>
            <person name="Hope R."/>
            <person name="Hossain A."/>
            <person name="Karabika E."/>
            <person name="Karaffa L."/>
            <person name="Karanyi Z."/>
            <person name="Krasevec N."/>
            <person name="Kuo A."/>
            <person name="Kusch H."/>
            <person name="LaButti K."/>
            <person name="Lagendijk E.L."/>
            <person name="Lapidus A."/>
            <person name="Levasseur A."/>
            <person name="Lindquist E."/>
            <person name="Lipzen A."/>
            <person name="Logrieco A.F."/>
            <person name="MacCabe A."/>
            <person name="Maekelae M.R."/>
            <person name="Malavazi I."/>
            <person name="Melin P."/>
            <person name="Meyer V."/>
            <person name="Mielnichuk N."/>
            <person name="Miskei M."/>
            <person name="Molnar A.P."/>
            <person name="Mule G."/>
            <person name="Ngan C.Y."/>
            <person name="Orejas M."/>
            <person name="Orosz E."/>
            <person name="Ouedraogo J.P."/>
            <person name="Overkamp K.M."/>
            <person name="Park H.-S."/>
            <person name="Perrone G."/>
            <person name="Piumi F."/>
            <person name="Punt P.J."/>
            <person name="Ram A.F."/>
            <person name="Ramon A."/>
            <person name="Rauscher S."/>
            <person name="Record E."/>
            <person name="Riano-Pachon D.M."/>
            <person name="Robert V."/>
            <person name="Roehrig J."/>
            <person name="Ruller R."/>
            <person name="Salamov A."/>
            <person name="Salih N.S."/>
            <person name="Samson R.A."/>
            <person name="Sandor E."/>
            <person name="Sanguinetti M."/>
            <person name="Schuetze T."/>
            <person name="Sepcic K."/>
            <person name="Shelest E."/>
            <person name="Sherlock G."/>
            <person name="Sophianopoulou V."/>
            <person name="Squina F.M."/>
            <person name="Sun H."/>
            <person name="Susca A."/>
            <person name="Todd R.B."/>
            <person name="Tsang A."/>
            <person name="Unkles S.E."/>
            <person name="van de Wiele N."/>
            <person name="van Rossen-Uffink D."/>
            <person name="Oliveira J.V."/>
            <person name="Vesth T.C."/>
            <person name="Visser J."/>
            <person name="Yu J.-H."/>
            <person name="Zhou M."/>
            <person name="Andersen M.R."/>
            <person name="Archer D.B."/>
            <person name="Baker S.E."/>
            <person name="Benoit I."/>
            <person name="Brakhage A.A."/>
            <person name="Braus G.H."/>
            <person name="Fischer R."/>
            <person name="Frisvad J.C."/>
            <person name="Goldman G.H."/>
            <person name="Houbraken J."/>
            <person name="Oakley B."/>
            <person name="Pocsi I."/>
            <person name="Scazzocchio C."/>
            <person name="Seiboth B."/>
            <person name="vanKuyk P.A."/>
            <person name="Wortman J."/>
            <person name="Dyer P.S."/>
            <person name="Grigoriev I.V."/>
        </authorList>
    </citation>
    <scope>NUCLEOTIDE SEQUENCE [LARGE SCALE GENOMIC DNA]</scope>
    <source>
        <strain evidence="3">CBS 583.65</strain>
    </source>
</reference>
<sequence>MSTRAGASSSRAPCYPSRQLRDESAGCSFNDAANCVLRLGPSWITLWFSFFAFVIFAFRRRTKQLGVVAAALSGPAGRFFHLFQPSRKRPWCYSSRSVASSFGA</sequence>
<keyword evidence="1" id="KW-0812">Transmembrane</keyword>
<dbReference type="EMBL" id="KV878125">
    <property type="protein sequence ID" value="OJI95951.1"/>
    <property type="molecule type" value="Genomic_DNA"/>
</dbReference>
<protein>
    <submittedName>
        <fullName evidence="2">Uncharacterized protein</fullName>
    </submittedName>
</protein>
<dbReference type="Proteomes" id="UP000184073">
    <property type="component" value="Unassembled WGS sequence"/>
</dbReference>
<evidence type="ECO:0000313" key="3">
    <source>
        <dbReference type="Proteomes" id="UP000184073"/>
    </source>
</evidence>
<accession>A0A1L9P373</accession>
<feature type="transmembrane region" description="Helical" evidence="1">
    <location>
        <begin position="40"/>
        <end position="58"/>
    </location>
</feature>
<gene>
    <name evidence="2" type="ORF">ASPVEDRAFT_210723</name>
</gene>
<name>A0A1L9P373_ASPVE</name>
<dbReference type="VEuPathDB" id="FungiDB:ASPVEDRAFT_210723"/>
<keyword evidence="1" id="KW-0472">Membrane</keyword>
<proteinExistence type="predicted"/>
<keyword evidence="3" id="KW-1185">Reference proteome</keyword>
<evidence type="ECO:0000256" key="1">
    <source>
        <dbReference type="SAM" id="Phobius"/>
    </source>
</evidence>